<name>A0A2J6TML8_9HELO</name>
<dbReference type="OrthoDB" id="5396at2759"/>
<accession>A0A2J6TML8</accession>
<protein>
    <recommendedName>
        <fullName evidence="4">Cyclase</fullName>
    </recommendedName>
</protein>
<dbReference type="EMBL" id="KZ613769">
    <property type="protein sequence ID" value="PMD64264.1"/>
    <property type="molecule type" value="Genomic_DNA"/>
</dbReference>
<sequence>MLDSKTIPFLDLSSSHTGLKTTMPVGTQDANSIPWDPNNTSFPSRKDLLRLPDAPEDAAWVWGKDDCCGRLNLLTPNRIRAASTYIKTGELIPMDLPTSIPATPAAGRLPFKHEIKTLAPGLAYDDIYALNTQSSTQWDGFRHVAHKGSRKFYNGVTAEDFAGSDVADLGKGSIHHWRDQIGGITGRGILLDYRSYADSLGLRYDSASRHSISYGELEACGKWQGIDIRPASQGGDSQVGDILFIRSGWVHDYYHRSEDENRALALRSIEETTFAGVKQEEKMVDWLHDCYFAAVAGDAPGFERWPTEEKWMLHEYLLALWGIPIGEMVDLERVSEVARREGRWTFFFTSAPFRTIGGIASFLNATAIF</sequence>
<dbReference type="InterPro" id="IPR037175">
    <property type="entry name" value="KFase_sf"/>
</dbReference>
<dbReference type="Gene3D" id="3.50.30.50">
    <property type="entry name" value="Putative cyclase"/>
    <property type="match status" value="1"/>
</dbReference>
<organism evidence="2 3">
    <name type="scientific">Hyaloscypha bicolor E</name>
    <dbReference type="NCBI Taxonomy" id="1095630"/>
    <lineage>
        <taxon>Eukaryota</taxon>
        <taxon>Fungi</taxon>
        <taxon>Dikarya</taxon>
        <taxon>Ascomycota</taxon>
        <taxon>Pezizomycotina</taxon>
        <taxon>Leotiomycetes</taxon>
        <taxon>Helotiales</taxon>
        <taxon>Hyaloscyphaceae</taxon>
        <taxon>Hyaloscypha</taxon>
        <taxon>Hyaloscypha bicolor</taxon>
    </lineage>
</organism>
<dbReference type="GeneID" id="36587611"/>
<dbReference type="GO" id="GO:0019441">
    <property type="term" value="P:L-tryptophan catabolic process to kynurenine"/>
    <property type="evidence" value="ECO:0007669"/>
    <property type="project" value="InterPro"/>
</dbReference>
<evidence type="ECO:0008006" key="4">
    <source>
        <dbReference type="Google" id="ProtNLM"/>
    </source>
</evidence>
<dbReference type="STRING" id="1095630.A0A2J6TML8"/>
<gene>
    <name evidence="2" type="ORF">K444DRAFT_609219</name>
</gene>
<proteinExistence type="inferred from homology"/>
<reference evidence="2 3" key="1">
    <citation type="submission" date="2016-04" db="EMBL/GenBank/DDBJ databases">
        <title>A degradative enzymes factory behind the ericoid mycorrhizal symbiosis.</title>
        <authorList>
            <consortium name="DOE Joint Genome Institute"/>
            <person name="Martino E."/>
            <person name="Morin E."/>
            <person name="Grelet G."/>
            <person name="Kuo A."/>
            <person name="Kohler A."/>
            <person name="Daghino S."/>
            <person name="Barry K."/>
            <person name="Choi C."/>
            <person name="Cichocki N."/>
            <person name="Clum A."/>
            <person name="Copeland A."/>
            <person name="Hainaut M."/>
            <person name="Haridas S."/>
            <person name="Labutti K."/>
            <person name="Lindquist E."/>
            <person name="Lipzen A."/>
            <person name="Khouja H.-R."/>
            <person name="Murat C."/>
            <person name="Ohm R."/>
            <person name="Olson A."/>
            <person name="Spatafora J."/>
            <person name="Veneault-Fourrey C."/>
            <person name="Henrissat B."/>
            <person name="Grigoriev I."/>
            <person name="Martin F."/>
            <person name="Perotto S."/>
        </authorList>
    </citation>
    <scope>NUCLEOTIDE SEQUENCE [LARGE SCALE GENOMIC DNA]</scope>
    <source>
        <strain evidence="2 3">E</strain>
    </source>
</reference>
<dbReference type="SUPFAM" id="SSF102198">
    <property type="entry name" value="Putative cyclase"/>
    <property type="match status" value="1"/>
</dbReference>
<keyword evidence="3" id="KW-1185">Reference proteome</keyword>
<evidence type="ECO:0000313" key="3">
    <source>
        <dbReference type="Proteomes" id="UP000235371"/>
    </source>
</evidence>
<dbReference type="InterPro" id="IPR007325">
    <property type="entry name" value="KFase/CYL"/>
</dbReference>
<dbReference type="RefSeq" id="XP_024741168.1">
    <property type="nucleotide sequence ID" value="XM_024879534.1"/>
</dbReference>
<dbReference type="GO" id="GO:0004061">
    <property type="term" value="F:arylformamidase activity"/>
    <property type="evidence" value="ECO:0007669"/>
    <property type="project" value="InterPro"/>
</dbReference>
<comment type="similarity">
    <text evidence="1">Belongs to the Cyclase 1 superfamily.</text>
</comment>
<dbReference type="Pfam" id="PF04199">
    <property type="entry name" value="Cyclase"/>
    <property type="match status" value="1"/>
</dbReference>
<dbReference type="PANTHER" id="PTHR34861:SF10">
    <property type="entry name" value="CYCLASE"/>
    <property type="match status" value="1"/>
</dbReference>
<dbReference type="InParanoid" id="A0A2J6TML8"/>
<dbReference type="Proteomes" id="UP000235371">
    <property type="component" value="Unassembled WGS sequence"/>
</dbReference>
<dbReference type="AlphaFoldDB" id="A0A2J6TML8"/>
<evidence type="ECO:0000313" key="2">
    <source>
        <dbReference type="EMBL" id="PMD64264.1"/>
    </source>
</evidence>
<dbReference type="PANTHER" id="PTHR34861">
    <property type="match status" value="1"/>
</dbReference>
<evidence type="ECO:0000256" key="1">
    <source>
        <dbReference type="ARBA" id="ARBA00007865"/>
    </source>
</evidence>